<evidence type="ECO:0000313" key="2">
    <source>
        <dbReference type="Proteomes" id="UP001362999"/>
    </source>
</evidence>
<feature type="non-terminal residue" evidence="1">
    <location>
        <position position="1"/>
    </location>
</feature>
<dbReference type="EMBL" id="JAWWNJ010000057">
    <property type="protein sequence ID" value="KAK7014425.1"/>
    <property type="molecule type" value="Genomic_DNA"/>
</dbReference>
<keyword evidence="2" id="KW-1185">Reference proteome</keyword>
<accession>A0AAW0AMF6</accession>
<evidence type="ECO:0000313" key="1">
    <source>
        <dbReference type="EMBL" id="KAK7014425.1"/>
    </source>
</evidence>
<sequence length="522" mass="60478">YFSSAVVNVHGDRSNGSGNLDSLVDFNFRRIPWGDVFLQRQLYVNGFDYDREHFRCNIRGVRIVRSAKIDGHNFTVATYEGKNTENQWKQDVERYMDIRHQNILQLYGTVRGRNICAAVFHGDFIPLTEFLKIYQHFPILTCYIHGYITHDQRVARDYLYSTWMRTDMTRIFSPVYDMLINSSNGRLSIDLTEHPYDWYGDNPRHISYSNLAGGPLPPMEVLASTNISYVLNTMTLDQFHRIADERLTDSRLYQVISPESAPVVHLGGVYRVGGDGESFQLVALPQLHPDYEIMGLNNPNDLEFQHMPSNSNSGRMRISYAKLKERTYIGFEYAKLKERTYIGVEYVLEDFKLSVAWLNQANHIFRGLNVTKDLHKYVFVESIYVQVDLEEPGEKINTLLQGYLFMRPAPELSRRPGSFKFPDRPWYWSIDSSGAEELSEGEATKLGFPPIQLRTEIWVRSWDEPAYTGLRQYHRSKGFDPETQDVAVELGQPLFELSLAQEPLLVRGPIYESDEEESDDHL</sequence>
<name>A0AAW0AMF6_9AGAR</name>
<gene>
    <name evidence="1" type="ORF">R3P38DRAFT_3574775</name>
</gene>
<proteinExistence type="predicted"/>
<dbReference type="AlphaFoldDB" id="A0AAW0AMF6"/>
<protein>
    <submittedName>
        <fullName evidence="1">Uncharacterized protein</fullName>
    </submittedName>
</protein>
<organism evidence="1 2">
    <name type="scientific">Favolaschia claudopus</name>
    <dbReference type="NCBI Taxonomy" id="2862362"/>
    <lineage>
        <taxon>Eukaryota</taxon>
        <taxon>Fungi</taxon>
        <taxon>Dikarya</taxon>
        <taxon>Basidiomycota</taxon>
        <taxon>Agaricomycotina</taxon>
        <taxon>Agaricomycetes</taxon>
        <taxon>Agaricomycetidae</taxon>
        <taxon>Agaricales</taxon>
        <taxon>Marasmiineae</taxon>
        <taxon>Mycenaceae</taxon>
        <taxon>Favolaschia</taxon>
    </lineage>
</organism>
<comment type="caution">
    <text evidence="1">The sequence shown here is derived from an EMBL/GenBank/DDBJ whole genome shotgun (WGS) entry which is preliminary data.</text>
</comment>
<dbReference type="Proteomes" id="UP001362999">
    <property type="component" value="Unassembled WGS sequence"/>
</dbReference>
<reference evidence="1 2" key="1">
    <citation type="journal article" date="2024" name="J Genomics">
        <title>Draft genome sequencing and assembly of Favolaschia claudopus CIRM-BRFM 2984 isolated from oak limbs.</title>
        <authorList>
            <person name="Navarro D."/>
            <person name="Drula E."/>
            <person name="Chaduli D."/>
            <person name="Cazenave R."/>
            <person name="Ahrendt S."/>
            <person name="Wang J."/>
            <person name="Lipzen A."/>
            <person name="Daum C."/>
            <person name="Barry K."/>
            <person name="Grigoriev I.V."/>
            <person name="Favel A."/>
            <person name="Rosso M.N."/>
            <person name="Martin F."/>
        </authorList>
    </citation>
    <scope>NUCLEOTIDE SEQUENCE [LARGE SCALE GENOMIC DNA]</scope>
    <source>
        <strain evidence="1 2">CIRM-BRFM 2984</strain>
    </source>
</reference>